<reference evidence="2" key="1">
    <citation type="submission" date="2019-12" db="EMBL/GenBank/DDBJ databases">
        <title>An insight into the sialome of adult female Ixodes ricinus ticks feeding for 6 days.</title>
        <authorList>
            <person name="Perner J."/>
            <person name="Ribeiro J.M.C."/>
        </authorList>
    </citation>
    <scope>NUCLEOTIDE SEQUENCE</scope>
    <source>
        <strain evidence="2">Semi-engorged</strain>
        <tissue evidence="2">Salivary glands</tissue>
    </source>
</reference>
<dbReference type="AlphaFoldDB" id="A0A6B0V4A0"/>
<feature type="region of interest" description="Disordered" evidence="1">
    <location>
        <begin position="71"/>
        <end position="97"/>
    </location>
</feature>
<evidence type="ECO:0000313" key="2">
    <source>
        <dbReference type="EMBL" id="MXU96634.1"/>
    </source>
</evidence>
<accession>A0A6B0V4A0</accession>
<dbReference type="EMBL" id="GIFC01014551">
    <property type="protein sequence ID" value="MXU96634.1"/>
    <property type="molecule type" value="Transcribed_RNA"/>
</dbReference>
<sequence>MRRHLALLRMVPVFPPVRPGCPETAACVRGWPQVLRLPGTAKLRAALPGALHGLLVRRALVSVLPALRQRDPAEGSALRGPAGRTLDPRRAGGTLSGRRAAGLGQALRRPVSAGVAHVLLEPLLELVRWNRSPEPPSVLPRHRGSSQPRLPRVIQALRAPRLRPAGLSSAPTGRPSLPGHQVALPTGRPSPTLQLPGLQGRLLRILPTCQLNSRLARRHSLKP</sequence>
<proteinExistence type="predicted"/>
<protein>
    <submittedName>
        <fullName evidence="2">Uncharacterized protein</fullName>
    </submittedName>
</protein>
<name>A0A6B0V4A0_IXORI</name>
<evidence type="ECO:0000256" key="1">
    <source>
        <dbReference type="SAM" id="MobiDB-lite"/>
    </source>
</evidence>
<organism evidence="2">
    <name type="scientific">Ixodes ricinus</name>
    <name type="common">Common tick</name>
    <name type="synonym">Acarus ricinus</name>
    <dbReference type="NCBI Taxonomy" id="34613"/>
    <lineage>
        <taxon>Eukaryota</taxon>
        <taxon>Metazoa</taxon>
        <taxon>Ecdysozoa</taxon>
        <taxon>Arthropoda</taxon>
        <taxon>Chelicerata</taxon>
        <taxon>Arachnida</taxon>
        <taxon>Acari</taxon>
        <taxon>Parasitiformes</taxon>
        <taxon>Ixodida</taxon>
        <taxon>Ixodoidea</taxon>
        <taxon>Ixodidae</taxon>
        <taxon>Ixodinae</taxon>
        <taxon>Ixodes</taxon>
    </lineage>
</organism>